<organism evidence="1 2">
    <name type="scientific">Saccharothrix coeruleofusca</name>
    <dbReference type="NCBI Taxonomy" id="33919"/>
    <lineage>
        <taxon>Bacteria</taxon>
        <taxon>Bacillati</taxon>
        <taxon>Actinomycetota</taxon>
        <taxon>Actinomycetes</taxon>
        <taxon>Pseudonocardiales</taxon>
        <taxon>Pseudonocardiaceae</taxon>
        <taxon>Saccharothrix</taxon>
    </lineage>
</organism>
<proteinExistence type="predicted"/>
<dbReference type="Pfam" id="PF09234">
    <property type="entry name" value="DUF1963"/>
    <property type="match status" value="1"/>
</dbReference>
<dbReference type="RefSeq" id="WP_189227689.1">
    <property type="nucleotide sequence ID" value="NZ_BMRG01000033.1"/>
</dbReference>
<dbReference type="InterPro" id="IPR015315">
    <property type="entry name" value="DUF1963"/>
</dbReference>
<dbReference type="Proteomes" id="UP000639606">
    <property type="component" value="Unassembled WGS sequence"/>
</dbReference>
<comment type="caution">
    <text evidence="1">The sequence shown here is derived from an EMBL/GenBank/DDBJ whole genome shotgun (WGS) entry which is preliminary data.</text>
</comment>
<sequence length="270" mass="29674">MIDELQTRLSQFRDDAVEQGIAAEDVDRWLAAARPSATLARQGDGPVVGHFGGPLLLPADTPDLIHPFVATIDLAALPADATDLDLPADGHLLLFASPWDSDSAESAGAAVYVPAGTAVQERDKYRWRWSDDEESRELFERFPQGPLRATPTVSLPEDLGYSISERLLKLWGENWEGTASWGMLQLGGYGTEAAIGGNPVSDVVFFAQKAMEDGHWEGPISTEVSDWVLLADWHLDVTGLEGATMHWAIQRDDLAARRFDRTFASLYWNP</sequence>
<name>A0A918AUU0_9PSEU</name>
<dbReference type="Gene3D" id="2.30.320.10">
    <property type="entry name" value="YwqG-like"/>
    <property type="match status" value="1"/>
</dbReference>
<keyword evidence="2" id="KW-1185">Reference proteome</keyword>
<evidence type="ECO:0008006" key="3">
    <source>
        <dbReference type="Google" id="ProtNLM"/>
    </source>
</evidence>
<protein>
    <recommendedName>
        <fullName evidence="3">DUF1963 domain-containing protein</fullName>
    </recommendedName>
</protein>
<evidence type="ECO:0000313" key="1">
    <source>
        <dbReference type="EMBL" id="GGP86880.1"/>
    </source>
</evidence>
<evidence type="ECO:0000313" key="2">
    <source>
        <dbReference type="Proteomes" id="UP000639606"/>
    </source>
</evidence>
<dbReference type="AlphaFoldDB" id="A0A918AUU0"/>
<reference evidence="1" key="2">
    <citation type="submission" date="2020-09" db="EMBL/GenBank/DDBJ databases">
        <authorList>
            <person name="Sun Q."/>
            <person name="Ohkuma M."/>
        </authorList>
    </citation>
    <scope>NUCLEOTIDE SEQUENCE</scope>
    <source>
        <strain evidence="1">JCM 3313</strain>
    </source>
</reference>
<accession>A0A918AUU0</accession>
<gene>
    <name evidence="1" type="ORF">GCM10010185_70820</name>
</gene>
<dbReference type="EMBL" id="BMRG01000033">
    <property type="protein sequence ID" value="GGP86880.1"/>
    <property type="molecule type" value="Genomic_DNA"/>
</dbReference>
<reference evidence="1" key="1">
    <citation type="journal article" date="2014" name="Int. J. Syst. Evol. Microbiol.">
        <title>Complete genome sequence of Corynebacterium casei LMG S-19264T (=DSM 44701T), isolated from a smear-ripened cheese.</title>
        <authorList>
            <consortium name="US DOE Joint Genome Institute (JGI-PGF)"/>
            <person name="Walter F."/>
            <person name="Albersmeier A."/>
            <person name="Kalinowski J."/>
            <person name="Ruckert C."/>
        </authorList>
    </citation>
    <scope>NUCLEOTIDE SEQUENCE</scope>
    <source>
        <strain evidence="1">JCM 3313</strain>
    </source>
</reference>